<organism evidence="6 7">
    <name type="scientific">Sphingobium tyrosinilyticum</name>
    <dbReference type="NCBI Taxonomy" id="2715436"/>
    <lineage>
        <taxon>Bacteria</taxon>
        <taxon>Pseudomonadati</taxon>
        <taxon>Pseudomonadota</taxon>
        <taxon>Alphaproteobacteria</taxon>
        <taxon>Sphingomonadales</taxon>
        <taxon>Sphingomonadaceae</taxon>
        <taxon>Sphingobium</taxon>
    </lineage>
</organism>
<dbReference type="CDD" id="cd00038">
    <property type="entry name" value="CAP_ED"/>
    <property type="match status" value="1"/>
</dbReference>
<keyword evidence="2" id="KW-0238">DNA-binding</keyword>
<name>A0ABV9EZM4_9SPHN</name>
<evidence type="ECO:0000256" key="2">
    <source>
        <dbReference type="ARBA" id="ARBA00023125"/>
    </source>
</evidence>
<comment type="caution">
    <text evidence="6">The sequence shown here is derived from an EMBL/GenBank/DDBJ whole genome shotgun (WGS) entry which is preliminary data.</text>
</comment>
<evidence type="ECO:0000313" key="7">
    <source>
        <dbReference type="Proteomes" id="UP001595957"/>
    </source>
</evidence>
<gene>
    <name evidence="6" type="ORF">ACFO3E_08815</name>
</gene>
<dbReference type="Proteomes" id="UP001595957">
    <property type="component" value="Unassembled WGS sequence"/>
</dbReference>
<dbReference type="InterPro" id="IPR014710">
    <property type="entry name" value="RmlC-like_jellyroll"/>
</dbReference>
<feature type="domain" description="HTH crp-type" evidence="5">
    <location>
        <begin position="155"/>
        <end position="198"/>
    </location>
</feature>
<evidence type="ECO:0000313" key="6">
    <source>
        <dbReference type="EMBL" id="MFC4594289.1"/>
    </source>
</evidence>
<dbReference type="InterPro" id="IPR000595">
    <property type="entry name" value="cNMP-bd_dom"/>
</dbReference>
<feature type="non-terminal residue" evidence="6">
    <location>
        <position position="226"/>
    </location>
</feature>
<dbReference type="Gene3D" id="2.60.120.10">
    <property type="entry name" value="Jelly Rolls"/>
    <property type="match status" value="1"/>
</dbReference>
<dbReference type="Pfam" id="PF13545">
    <property type="entry name" value="HTH_Crp_2"/>
    <property type="match status" value="1"/>
</dbReference>
<evidence type="ECO:0000256" key="3">
    <source>
        <dbReference type="ARBA" id="ARBA00023163"/>
    </source>
</evidence>
<keyword evidence="1" id="KW-0805">Transcription regulation</keyword>
<dbReference type="EMBL" id="JBHSFZ010000015">
    <property type="protein sequence ID" value="MFC4594289.1"/>
    <property type="molecule type" value="Genomic_DNA"/>
</dbReference>
<evidence type="ECO:0000259" key="5">
    <source>
        <dbReference type="Pfam" id="PF13545"/>
    </source>
</evidence>
<dbReference type="InterPro" id="IPR018490">
    <property type="entry name" value="cNMP-bd_dom_sf"/>
</dbReference>
<dbReference type="SUPFAM" id="SSF46785">
    <property type="entry name" value="Winged helix' DNA-binding domain"/>
    <property type="match status" value="1"/>
</dbReference>
<protein>
    <submittedName>
        <fullName evidence="6">Crp/Fnr family transcriptional regulator</fullName>
    </submittedName>
</protein>
<dbReference type="InterPro" id="IPR012318">
    <property type="entry name" value="HTH_CRP"/>
</dbReference>
<keyword evidence="7" id="KW-1185">Reference proteome</keyword>
<proteinExistence type="predicted"/>
<keyword evidence="3" id="KW-0804">Transcription</keyword>
<dbReference type="SUPFAM" id="SSF51206">
    <property type="entry name" value="cAMP-binding domain-like"/>
    <property type="match status" value="1"/>
</dbReference>
<reference evidence="7" key="1">
    <citation type="journal article" date="2019" name="Int. J. Syst. Evol. Microbiol.">
        <title>The Global Catalogue of Microorganisms (GCM) 10K type strain sequencing project: providing services to taxonomists for standard genome sequencing and annotation.</title>
        <authorList>
            <consortium name="The Broad Institute Genomics Platform"/>
            <consortium name="The Broad Institute Genome Sequencing Center for Infectious Disease"/>
            <person name="Wu L."/>
            <person name="Ma J."/>
        </authorList>
    </citation>
    <scope>NUCLEOTIDE SEQUENCE [LARGE SCALE GENOMIC DNA]</scope>
    <source>
        <strain evidence="7">NBRC 103632</strain>
    </source>
</reference>
<evidence type="ECO:0000259" key="4">
    <source>
        <dbReference type="Pfam" id="PF00027"/>
    </source>
</evidence>
<sequence>MVDAKHPLRKLAAKLSDRAELSDTDREAIVALPFTTKAMTAGQHIIRAGQIPTSCTILLSGFAQRYRLVNDGGRQIVGFHMEGDFVDLHFSMLHGADQSVQLVTPAKLADIPVAAVLRLTRTRPAVAEALWIDSLADASVFQEWVVRIGRRDARARLAHLLCELALKQEHAGLGSRSEIHLPLTQEQLGDALGRSRPSTWCNWGVASGRIDQAAFGVICSGGVSSI</sequence>
<dbReference type="RefSeq" id="WP_380803874.1">
    <property type="nucleotide sequence ID" value="NZ_JBHSFZ010000015.1"/>
</dbReference>
<dbReference type="InterPro" id="IPR036390">
    <property type="entry name" value="WH_DNA-bd_sf"/>
</dbReference>
<feature type="domain" description="Cyclic nucleotide-binding" evidence="4">
    <location>
        <begin position="39"/>
        <end position="121"/>
    </location>
</feature>
<evidence type="ECO:0000256" key="1">
    <source>
        <dbReference type="ARBA" id="ARBA00023015"/>
    </source>
</evidence>
<dbReference type="Pfam" id="PF00027">
    <property type="entry name" value="cNMP_binding"/>
    <property type="match status" value="1"/>
</dbReference>
<accession>A0ABV9EZM4</accession>